<dbReference type="PANTHER" id="PTHR35335:SF1">
    <property type="entry name" value="UPF0716 PROTEIN FXSA"/>
    <property type="match status" value="1"/>
</dbReference>
<dbReference type="InterPro" id="IPR007313">
    <property type="entry name" value="FxsA"/>
</dbReference>
<keyword evidence="2" id="KW-0472">Membrane</keyword>
<sequence>MPILLVVTLFGLLDFVVLFSLGSQIGLLPTLALVLITGAVGLHLIRREGRATLMRAQERLQRGEMPSGELMEGAALIFGGALLMAPGFLSDAFGLLCLLPASRGLLTRGLSGNGAIARFFKGRFSAAGTSRSTRTGDWEADARADSASRTSGDQQHASGNHAGQQGSSQQTGEPLEGDYISRDEPRL</sequence>
<feature type="transmembrane region" description="Helical" evidence="2">
    <location>
        <begin position="28"/>
        <end position="45"/>
    </location>
</feature>
<protein>
    <submittedName>
        <fullName evidence="3">FxsA family protein</fullName>
    </submittedName>
</protein>
<name>A0AAP4U173_9GAMM</name>
<evidence type="ECO:0000256" key="1">
    <source>
        <dbReference type="SAM" id="MobiDB-lite"/>
    </source>
</evidence>
<proteinExistence type="predicted"/>
<feature type="transmembrane region" description="Helical" evidence="2">
    <location>
        <begin position="70"/>
        <end position="89"/>
    </location>
</feature>
<gene>
    <name evidence="3" type="ORF">Q4535_13120</name>
</gene>
<evidence type="ECO:0000256" key="2">
    <source>
        <dbReference type="SAM" id="Phobius"/>
    </source>
</evidence>
<accession>A0AAP4U173</accession>
<keyword evidence="2" id="KW-0812">Transmembrane</keyword>
<evidence type="ECO:0000313" key="4">
    <source>
        <dbReference type="Proteomes" id="UP001170481"/>
    </source>
</evidence>
<dbReference type="GO" id="GO:0016020">
    <property type="term" value="C:membrane"/>
    <property type="evidence" value="ECO:0007669"/>
    <property type="project" value="InterPro"/>
</dbReference>
<organism evidence="3 4">
    <name type="scientific">Cobetia amphilecti</name>
    <dbReference type="NCBI Taxonomy" id="1055104"/>
    <lineage>
        <taxon>Bacteria</taxon>
        <taxon>Pseudomonadati</taxon>
        <taxon>Pseudomonadota</taxon>
        <taxon>Gammaproteobacteria</taxon>
        <taxon>Oceanospirillales</taxon>
        <taxon>Halomonadaceae</taxon>
        <taxon>Cobetia</taxon>
    </lineage>
</organism>
<dbReference type="AlphaFoldDB" id="A0AAP4U173"/>
<feature type="compositionally biased region" description="Basic and acidic residues" evidence="1">
    <location>
        <begin position="134"/>
        <end position="146"/>
    </location>
</feature>
<dbReference type="Pfam" id="PF04186">
    <property type="entry name" value="FxsA"/>
    <property type="match status" value="1"/>
</dbReference>
<evidence type="ECO:0000313" key="3">
    <source>
        <dbReference type="EMBL" id="MDO6673051.1"/>
    </source>
</evidence>
<dbReference type="EMBL" id="JAUORK010000019">
    <property type="protein sequence ID" value="MDO6673051.1"/>
    <property type="molecule type" value="Genomic_DNA"/>
</dbReference>
<reference evidence="3" key="1">
    <citation type="submission" date="2023-07" db="EMBL/GenBank/DDBJ databases">
        <title>Genome content predicts the carbon catabolic preferences of heterotrophic bacteria.</title>
        <authorList>
            <person name="Gralka M."/>
        </authorList>
    </citation>
    <scope>NUCLEOTIDE SEQUENCE</scope>
    <source>
        <strain evidence="3">C2R13</strain>
    </source>
</reference>
<dbReference type="PANTHER" id="PTHR35335">
    <property type="entry name" value="UPF0716 PROTEIN FXSA"/>
    <property type="match status" value="1"/>
</dbReference>
<dbReference type="NCBIfam" id="NF008528">
    <property type="entry name" value="PRK11463.1-2"/>
    <property type="match status" value="1"/>
</dbReference>
<feature type="region of interest" description="Disordered" evidence="1">
    <location>
        <begin position="128"/>
        <end position="187"/>
    </location>
</feature>
<dbReference type="RefSeq" id="WP_303594689.1">
    <property type="nucleotide sequence ID" value="NZ_JAUORK010000019.1"/>
</dbReference>
<keyword evidence="2" id="KW-1133">Transmembrane helix</keyword>
<comment type="caution">
    <text evidence="3">The sequence shown here is derived from an EMBL/GenBank/DDBJ whole genome shotgun (WGS) entry which is preliminary data.</text>
</comment>
<feature type="compositionally biased region" description="Polar residues" evidence="1">
    <location>
        <begin position="150"/>
        <end position="172"/>
    </location>
</feature>
<dbReference type="Proteomes" id="UP001170481">
    <property type="component" value="Unassembled WGS sequence"/>
</dbReference>